<gene>
    <name evidence="2" type="ORF">PghCCS26_52990</name>
</gene>
<proteinExistence type="predicted"/>
<keyword evidence="1" id="KW-0812">Transmembrane</keyword>
<evidence type="ECO:0000256" key="1">
    <source>
        <dbReference type="SAM" id="Phobius"/>
    </source>
</evidence>
<name>A0ABQ6NUI1_9BACL</name>
<accession>A0ABQ6NUI1</accession>
<evidence type="ECO:0000313" key="3">
    <source>
        <dbReference type="Proteomes" id="UP001285921"/>
    </source>
</evidence>
<evidence type="ECO:0000313" key="2">
    <source>
        <dbReference type="EMBL" id="GMK48169.1"/>
    </source>
</evidence>
<keyword evidence="3" id="KW-1185">Reference proteome</keyword>
<keyword evidence="1" id="KW-1133">Transmembrane helix</keyword>
<organism evidence="2 3">
    <name type="scientific">Paenibacillus glycanilyticus</name>
    <dbReference type="NCBI Taxonomy" id="126569"/>
    <lineage>
        <taxon>Bacteria</taxon>
        <taxon>Bacillati</taxon>
        <taxon>Bacillota</taxon>
        <taxon>Bacilli</taxon>
        <taxon>Bacillales</taxon>
        <taxon>Paenibacillaceae</taxon>
        <taxon>Paenibacillus</taxon>
    </lineage>
</organism>
<keyword evidence="1" id="KW-0472">Membrane</keyword>
<dbReference type="Proteomes" id="UP001285921">
    <property type="component" value="Unassembled WGS sequence"/>
</dbReference>
<feature type="transmembrane region" description="Helical" evidence="1">
    <location>
        <begin position="26"/>
        <end position="46"/>
    </location>
</feature>
<sequence>MDHVIILLIFLAGAFMEYRVLMKKRQIRDIVVSACFLSVGVALVLLRQLQVNLPSPMMGINVLFKPIDLFMSRLLK</sequence>
<reference evidence="2 3" key="1">
    <citation type="submission" date="2023-05" db="EMBL/GenBank/DDBJ databases">
        <title>Draft genome of Paenibacillus sp. CCS26.</title>
        <authorList>
            <person name="Akita H."/>
            <person name="Shinto Y."/>
            <person name="Kimura Z."/>
        </authorList>
    </citation>
    <scope>NUCLEOTIDE SEQUENCE [LARGE SCALE GENOMIC DNA]</scope>
    <source>
        <strain evidence="2 3">CCS26</strain>
    </source>
</reference>
<dbReference type="EMBL" id="BTCL01000026">
    <property type="protein sequence ID" value="GMK48169.1"/>
    <property type="molecule type" value="Genomic_DNA"/>
</dbReference>
<comment type="caution">
    <text evidence="2">The sequence shown here is derived from an EMBL/GenBank/DDBJ whole genome shotgun (WGS) entry which is preliminary data.</text>
</comment>
<dbReference type="RefSeq" id="WP_317981899.1">
    <property type="nucleotide sequence ID" value="NZ_BTCL01000026.1"/>
</dbReference>
<protein>
    <submittedName>
        <fullName evidence="2">Uncharacterized protein</fullName>
    </submittedName>
</protein>